<feature type="chain" id="PRO_5011608465" description="Deacetylase PdaC domain-containing protein" evidence="1">
    <location>
        <begin position="24"/>
        <end position="214"/>
    </location>
</feature>
<keyword evidence="1" id="KW-0732">Signal</keyword>
<dbReference type="Gene3D" id="3.30.565.40">
    <property type="entry name" value="Fervidobacterium nodosum Rt17-B1 like"/>
    <property type="match status" value="1"/>
</dbReference>
<sequence>MHMKKIFSLALLLTTLTASMVSASVQTGSIQKVNLDLKYPLVYTQNQTAQKKINQDIATWVYDSKKGYDTGEFYSVETQYEVTYEDDSVISLELINLSYPAGAAHEWVSYDCIVYNKKTGNRIPLYNYVRIRNADQLENGILSMVLPLYNESDEEVEYDSENWPVERVSQDYLLRGGGTIDLVYQPYELGPFSDGAISIRFSPEAINYFNRMNS</sequence>
<protein>
    <recommendedName>
        <fullName evidence="4">Deacetylase PdaC domain-containing protein</fullName>
    </recommendedName>
</protein>
<proteinExistence type="predicted"/>
<organism evidence="2 3">
    <name type="scientific">Allisonella histaminiformans</name>
    <dbReference type="NCBI Taxonomy" id="209880"/>
    <lineage>
        <taxon>Bacteria</taxon>
        <taxon>Bacillati</taxon>
        <taxon>Bacillota</taxon>
        <taxon>Negativicutes</taxon>
        <taxon>Veillonellales</taxon>
        <taxon>Veillonellaceae</taxon>
        <taxon>Allisonella</taxon>
    </lineage>
</organism>
<dbReference type="EMBL" id="FMXA01000012">
    <property type="protein sequence ID" value="SDA51554.1"/>
    <property type="molecule type" value="Genomic_DNA"/>
</dbReference>
<accession>A0A1G5W0S7</accession>
<evidence type="ECO:0008006" key="4">
    <source>
        <dbReference type="Google" id="ProtNLM"/>
    </source>
</evidence>
<dbReference type="AlphaFoldDB" id="A0A1G5W0S7"/>
<evidence type="ECO:0000256" key="1">
    <source>
        <dbReference type="SAM" id="SignalP"/>
    </source>
</evidence>
<gene>
    <name evidence="2" type="ORF">SAMN02910343_01031</name>
</gene>
<evidence type="ECO:0000313" key="2">
    <source>
        <dbReference type="EMBL" id="SDA51554.1"/>
    </source>
</evidence>
<dbReference type="OrthoDB" id="1669560at2"/>
<evidence type="ECO:0000313" key="3">
    <source>
        <dbReference type="Proteomes" id="UP000199689"/>
    </source>
</evidence>
<keyword evidence="3" id="KW-1185">Reference proteome</keyword>
<reference evidence="2 3" key="1">
    <citation type="submission" date="2016-10" db="EMBL/GenBank/DDBJ databases">
        <authorList>
            <person name="de Groot N.N."/>
        </authorList>
    </citation>
    <scope>NUCLEOTIDE SEQUENCE [LARGE SCALE GENOMIC DNA]</scope>
    <source>
        <strain evidence="2 3">DSM 15230</strain>
    </source>
</reference>
<name>A0A1G5W0S7_9FIRM</name>
<dbReference type="Proteomes" id="UP000199689">
    <property type="component" value="Unassembled WGS sequence"/>
</dbReference>
<feature type="signal peptide" evidence="1">
    <location>
        <begin position="1"/>
        <end position="23"/>
    </location>
</feature>